<feature type="region of interest" description="Disordered" evidence="1">
    <location>
        <begin position="90"/>
        <end position="109"/>
    </location>
</feature>
<dbReference type="AlphaFoldDB" id="A0AAV8QLJ2"/>
<dbReference type="Pfam" id="PF10175">
    <property type="entry name" value="MPP6"/>
    <property type="match status" value="1"/>
</dbReference>
<accession>A0AAV8QLJ2</accession>
<feature type="compositionally biased region" description="Polar residues" evidence="1">
    <location>
        <begin position="173"/>
        <end position="184"/>
    </location>
</feature>
<reference evidence="2 3" key="1">
    <citation type="submission" date="2022-12" db="EMBL/GenBank/DDBJ databases">
        <title>Chromosome-scale assembly of the Ensete ventricosum genome.</title>
        <authorList>
            <person name="Dussert Y."/>
            <person name="Stocks J."/>
            <person name="Wendawek A."/>
            <person name="Woldeyes F."/>
            <person name="Nichols R.A."/>
            <person name="Borrell J.S."/>
        </authorList>
    </citation>
    <scope>NUCLEOTIDE SEQUENCE [LARGE SCALE GENOMIC DNA]</scope>
    <source>
        <strain evidence="3">cv. Maze</strain>
        <tissue evidence="2">Seeds</tissue>
    </source>
</reference>
<dbReference type="EMBL" id="JAQQAF010000006">
    <property type="protein sequence ID" value="KAJ8478845.1"/>
    <property type="molecule type" value="Genomic_DNA"/>
</dbReference>
<dbReference type="GO" id="GO:0000460">
    <property type="term" value="P:maturation of 5.8S rRNA"/>
    <property type="evidence" value="ECO:0007669"/>
    <property type="project" value="TreeGrafter"/>
</dbReference>
<gene>
    <name evidence="2" type="ORF">OPV22_022572</name>
</gene>
<feature type="compositionally biased region" description="Polar residues" evidence="1">
    <location>
        <begin position="147"/>
        <end position="162"/>
    </location>
</feature>
<evidence type="ECO:0000256" key="1">
    <source>
        <dbReference type="SAM" id="MobiDB-lite"/>
    </source>
</evidence>
<name>A0AAV8QLJ2_ENSVE</name>
<comment type="caution">
    <text evidence="2">The sequence shown here is derived from an EMBL/GenBank/DDBJ whole genome shotgun (WGS) entry which is preliminary data.</text>
</comment>
<dbReference type="PANTHER" id="PTHR13582">
    <property type="entry name" value="M-PHASE PHOSPHOPROTEIN 6"/>
    <property type="match status" value="1"/>
</dbReference>
<sequence>MPSDACYVVIGTLTQDSNPHQTEPARKLKPNGLVSLSLLLGIGAEQGGPPRSRVGRGFPGDAKRKDMAKRELSSTLKNLKFMQRAALKDEKPKEVEKVTPGADFGASPSPARRCIVIMDGDPHPAALKGRMSFQSFNPSIDKLNEEAANNQQHRSGTSNNGGISKRMDEASAATDSRTGSSKNVSDLDLKRKEPESETDKTTPRKLPKTPAEVGGGQSWISNDRRASHKQQKHEKLDWNVLRPPKPGNRG</sequence>
<protein>
    <recommendedName>
        <fullName evidence="4">M-phase phosphoprotein 6</fullName>
    </recommendedName>
</protein>
<proteinExistence type="predicted"/>
<feature type="compositionally biased region" description="Basic and acidic residues" evidence="1">
    <location>
        <begin position="185"/>
        <end position="202"/>
    </location>
</feature>
<organism evidence="2 3">
    <name type="scientific">Ensete ventricosum</name>
    <name type="common">Abyssinian banana</name>
    <name type="synonym">Musa ensete</name>
    <dbReference type="NCBI Taxonomy" id="4639"/>
    <lineage>
        <taxon>Eukaryota</taxon>
        <taxon>Viridiplantae</taxon>
        <taxon>Streptophyta</taxon>
        <taxon>Embryophyta</taxon>
        <taxon>Tracheophyta</taxon>
        <taxon>Spermatophyta</taxon>
        <taxon>Magnoliopsida</taxon>
        <taxon>Liliopsida</taxon>
        <taxon>Zingiberales</taxon>
        <taxon>Musaceae</taxon>
        <taxon>Ensete</taxon>
    </lineage>
</organism>
<dbReference type="PANTHER" id="PTHR13582:SF0">
    <property type="entry name" value="M-PHASE PHOSPHOPROTEIN 6"/>
    <property type="match status" value="1"/>
</dbReference>
<keyword evidence="3" id="KW-1185">Reference proteome</keyword>
<dbReference type="InterPro" id="IPR019324">
    <property type="entry name" value="MPP6"/>
</dbReference>
<dbReference type="Proteomes" id="UP001222027">
    <property type="component" value="Unassembled WGS sequence"/>
</dbReference>
<evidence type="ECO:0008006" key="4">
    <source>
        <dbReference type="Google" id="ProtNLM"/>
    </source>
</evidence>
<feature type="region of interest" description="Disordered" evidence="1">
    <location>
        <begin position="44"/>
        <end position="68"/>
    </location>
</feature>
<feature type="region of interest" description="Disordered" evidence="1">
    <location>
        <begin position="146"/>
        <end position="250"/>
    </location>
</feature>
<evidence type="ECO:0000313" key="3">
    <source>
        <dbReference type="Proteomes" id="UP001222027"/>
    </source>
</evidence>
<evidence type="ECO:0000313" key="2">
    <source>
        <dbReference type="EMBL" id="KAJ8478845.1"/>
    </source>
</evidence>